<gene>
    <name evidence="2" type="ORF">BRADI_4g08195v3</name>
</gene>
<feature type="transmembrane region" description="Helical" evidence="1">
    <location>
        <begin position="67"/>
        <end position="88"/>
    </location>
</feature>
<reference evidence="2 3" key="1">
    <citation type="journal article" date="2010" name="Nature">
        <title>Genome sequencing and analysis of the model grass Brachypodium distachyon.</title>
        <authorList>
            <consortium name="International Brachypodium Initiative"/>
        </authorList>
    </citation>
    <scope>NUCLEOTIDE SEQUENCE [LARGE SCALE GENOMIC DNA]</scope>
    <source>
        <strain evidence="2 3">Bd21</strain>
    </source>
</reference>
<dbReference type="Proteomes" id="UP000008810">
    <property type="component" value="Chromosome 4"/>
</dbReference>
<sequence length="89" mass="10671">MMLTCYFDHVIYFLKSCYLRQTRINLYIVFITCYGDQIIASYLMCRIIEHGKAFKVKPFILLLPSKYLIFCNIIYILLKIFLSLCFYIA</sequence>
<reference evidence="3" key="3">
    <citation type="submission" date="2018-08" db="UniProtKB">
        <authorList>
            <consortium name="EnsemblPlants"/>
        </authorList>
    </citation>
    <scope>IDENTIFICATION</scope>
    <source>
        <strain evidence="3">cv. Bd21</strain>
    </source>
</reference>
<dbReference type="AlphaFoldDB" id="A0A2K2CL79"/>
<evidence type="ECO:0000256" key="1">
    <source>
        <dbReference type="SAM" id="Phobius"/>
    </source>
</evidence>
<evidence type="ECO:0000313" key="2">
    <source>
        <dbReference type="EMBL" id="PNT62787.1"/>
    </source>
</evidence>
<reference evidence="2" key="2">
    <citation type="submission" date="2017-06" db="EMBL/GenBank/DDBJ databases">
        <title>WGS assembly of Brachypodium distachyon.</title>
        <authorList>
            <consortium name="The International Brachypodium Initiative"/>
            <person name="Lucas S."/>
            <person name="Harmon-Smith M."/>
            <person name="Lail K."/>
            <person name="Tice H."/>
            <person name="Grimwood J."/>
            <person name="Bruce D."/>
            <person name="Barry K."/>
            <person name="Shu S."/>
            <person name="Lindquist E."/>
            <person name="Wang M."/>
            <person name="Pitluck S."/>
            <person name="Vogel J.P."/>
            <person name="Garvin D.F."/>
            <person name="Mockler T.C."/>
            <person name="Schmutz J."/>
            <person name="Rokhsar D."/>
            <person name="Bevan M.W."/>
        </authorList>
    </citation>
    <scope>NUCLEOTIDE SEQUENCE</scope>
    <source>
        <strain evidence="2">Bd21</strain>
    </source>
</reference>
<keyword evidence="4" id="KW-1185">Reference proteome</keyword>
<dbReference type="InParanoid" id="A0A2K2CL79"/>
<evidence type="ECO:0000313" key="4">
    <source>
        <dbReference type="Proteomes" id="UP000008810"/>
    </source>
</evidence>
<dbReference type="Gramene" id="PNT62787">
    <property type="protein sequence ID" value="PNT62787"/>
    <property type="gene ID" value="BRADI_4g08195v3"/>
</dbReference>
<feature type="transmembrane region" description="Helical" evidence="1">
    <location>
        <begin position="24"/>
        <end position="44"/>
    </location>
</feature>
<proteinExistence type="predicted"/>
<protein>
    <submittedName>
        <fullName evidence="2 3">Uncharacterized protein</fullName>
    </submittedName>
</protein>
<name>A0A2K2CL79_BRADI</name>
<keyword evidence="1" id="KW-0812">Transmembrane</keyword>
<accession>A0A2K2CL79</accession>
<organism evidence="2">
    <name type="scientific">Brachypodium distachyon</name>
    <name type="common">Purple false brome</name>
    <name type="synonym">Trachynia distachya</name>
    <dbReference type="NCBI Taxonomy" id="15368"/>
    <lineage>
        <taxon>Eukaryota</taxon>
        <taxon>Viridiplantae</taxon>
        <taxon>Streptophyta</taxon>
        <taxon>Embryophyta</taxon>
        <taxon>Tracheophyta</taxon>
        <taxon>Spermatophyta</taxon>
        <taxon>Magnoliopsida</taxon>
        <taxon>Liliopsida</taxon>
        <taxon>Poales</taxon>
        <taxon>Poaceae</taxon>
        <taxon>BOP clade</taxon>
        <taxon>Pooideae</taxon>
        <taxon>Stipodae</taxon>
        <taxon>Brachypodieae</taxon>
        <taxon>Brachypodium</taxon>
    </lineage>
</organism>
<keyword evidence="1" id="KW-0472">Membrane</keyword>
<dbReference type="EnsemblPlants" id="PNT62787">
    <property type="protein sequence ID" value="PNT62787"/>
    <property type="gene ID" value="BRADI_4g08195v3"/>
</dbReference>
<dbReference type="EMBL" id="CM000883">
    <property type="protein sequence ID" value="PNT62787.1"/>
    <property type="molecule type" value="Genomic_DNA"/>
</dbReference>
<evidence type="ECO:0000313" key="3">
    <source>
        <dbReference type="EnsemblPlants" id="PNT62787"/>
    </source>
</evidence>
<keyword evidence="1" id="KW-1133">Transmembrane helix</keyword>